<dbReference type="Proteomes" id="UP001524570">
    <property type="component" value="Unassembled WGS sequence"/>
</dbReference>
<dbReference type="RefSeq" id="WP_256606052.1">
    <property type="nucleotide sequence ID" value="NZ_JANIBL010000011.1"/>
</dbReference>
<dbReference type="Pfam" id="PF07804">
    <property type="entry name" value="HipA_C"/>
    <property type="match status" value="1"/>
</dbReference>
<dbReference type="PANTHER" id="PTHR37419">
    <property type="entry name" value="SERINE/THREONINE-PROTEIN KINASE TOXIN HIPA"/>
    <property type="match status" value="1"/>
</dbReference>
<evidence type="ECO:0000256" key="3">
    <source>
        <dbReference type="ARBA" id="ARBA00022777"/>
    </source>
</evidence>
<evidence type="ECO:0000256" key="1">
    <source>
        <dbReference type="ARBA" id="ARBA00010164"/>
    </source>
</evidence>
<feature type="domain" description="HipA N-terminal subdomain 1" evidence="5">
    <location>
        <begin position="7"/>
        <end position="107"/>
    </location>
</feature>
<comment type="similarity">
    <text evidence="1">Belongs to the HipA Ser/Thr kinase family.</text>
</comment>
<dbReference type="Pfam" id="PF13657">
    <property type="entry name" value="Couple_hipA"/>
    <property type="match status" value="1"/>
</dbReference>
<keyword evidence="7" id="KW-1185">Reference proteome</keyword>
<sequence length="404" mass="45791">MEFANTLRVLLHDIPIGTLSLNRNDGGEFRLLESYKHAYPRPVLGQQFLDNLEQVYSSRSRVPPWFSNLLPEGPLRELVAKQAGVASTREFFLLHRLGEDLPGAVRIISDDVSIEPLTELDEQLLVPDPTGAWHFSLAGVQLKFSARRNDRGLTIPVSGQGGDWILKLPDSRYPKVPENEYATMLWAKASGIDIPELELVNLSHISGLPSDIGKFSENFALAVRRFDRPAADQRVHMEDLAQILGLYPEEKYLKYNYETLAKLILVLTGGLDEFIRRLVFIIVSGNGDAHHKNWSLLYPDGVKAKLSPAYDLLSTIQYMPNDQLALNFAKSKRFEDVGIESFRRMARKLGEDELRMVELVHASLDAVLSAWQNFNGDFGYDFSQRDIIESHFMQIPLVEISKHF</sequence>
<evidence type="ECO:0000256" key="2">
    <source>
        <dbReference type="ARBA" id="ARBA00022679"/>
    </source>
</evidence>
<dbReference type="PANTHER" id="PTHR37419:SF1">
    <property type="entry name" value="SERINE_THREONINE-PROTEIN KINASE TOXIN HIPA"/>
    <property type="match status" value="1"/>
</dbReference>
<dbReference type="Gene3D" id="1.10.1070.20">
    <property type="match status" value="1"/>
</dbReference>
<comment type="caution">
    <text evidence="6">The sequence shown here is derived from an EMBL/GenBank/DDBJ whole genome shotgun (WGS) entry which is preliminary data.</text>
</comment>
<proteinExistence type="inferred from homology"/>
<name>A0ABT1TQL2_9GAMM</name>
<organism evidence="6 7">
    <name type="scientific">Methylomonas rosea</name>
    <dbReference type="NCBI Taxonomy" id="2952227"/>
    <lineage>
        <taxon>Bacteria</taxon>
        <taxon>Pseudomonadati</taxon>
        <taxon>Pseudomonadota</taxon>
        <taxon>Gammaproteobacteria</taxon>
        <taxon>Methylococcales</taxon>
        <taxon>Methylococcaceae</taxon>
        <taxon>Methylomonas</taxon>
    </lineage>
</organism>
<gene>
    <name evidence="6" type="ORF">NP589_05300</name>
</gene>
<reference evidence="6 7" key="1">
    <citation type="submission" date="2022-07" db="EMBL/GenBank/DDBJ databases">
        <title>Methylomonas rivi sp. nov., Methylomonas rosea sp. nov., Methylomonas aureus sp. nov. and Methylomonas subterranea sp. nov., four novel methanotrophs isolated from a freshwater creek and the deep terrestrial subsurface.</title>
        <authorList>
            <person name="Abin C."/>
            <person name="Sankaranarayanan K."/>
            <person name="Garner C."/>
            <person name="Sindelar R."/>
            <person name="Kotary K."/>
            <person name="Garner R."/>
            <person name="Barclay S."/>
            <person name="Lawson P."/>
            <person name="Krumholz L."/>
        </authorList>
    </citation>
    <scope>NUCLEOTIDE SEQUENCE [LARGE SCALE GENOMIC DNA]</scope>
    <source>
        <strain evidence="6 7">WSC-7</strain>
    </source>
</reference>
<evidence type="ECO:0000259" key="5">
    <source>
        <dbReference type="Pfam" id="PF13657"/>
    </source>
</evidence>
<dbReference type="InterPro" id="IPR017508">
    <property type="entry name" value="HipA_N1"/>
</dbReference>
<evidence type="ECO:0000313" key="7">
    <source>
        <dbReference type="Proteomes" id="UP001524570"/>
    </source>
</evidence>
<dbReference type="EMBL" id="JANIBL010000011">
    <property type="protein sequence ID" value="MCQ8116835.1"/>
    <property type="molecule type" value="Genomic_DNA"/>
</dbReference>
<evidence type="ECO:0000259" key="4">
    <source>
        <dbReference type="Pfam" id="PF07804"/>
    </source>
</evidence>
<feature type="domain" description="HipA-like C-terminal" evidence="4">
    <location>
        <begin position="135"/>
        <end position="371"/>
    </location>
</feature>
<keyword evidence="3" id="KW-0418">Kinase</keyword>
<protein>
    <submittedName>
        <fullName evidence="6">Type II toxin-antitoxin system HipA family toxin</fullName>
    </submittedName>
</protein>
<evidence type="ECO:0000313" key="6">
    <source>
        <dbReference type="EMBL" id="MCQ8116835.1"/>
    </source>
</evidence>
<dbReference type="InterPro" id="IPR012893">
    <property type="entry name" value="HipA-like_C"/>
</dbReference>
<dbReference type="NCBIfam" id="TIGR03071">
    <property type="entry name" value="couple_hipA"/>
    <property type="match status" value="1"/>
</dbReference>
<accession>A0ABT1TQL2</accession>
<keyword evidence="2" id="KW-0808">Transferase</keyword>
<dbReference type="InterPro" id="IPR052028">
    <property type="entry name" value="HipA_Ser/Thr_kinase"/>
</dbReference>